<feature type="domain" description="Cas12f1-like TNB" evidence="3">
    <location>
        <begin position="308"/>
        <end position="373"/>
    </location>
</feature>
<dbReference type="InterPro" id="IPR051399">
    <property type="entry name" value="RNA-guided_DNA_endo/Transpos"/>
</dbReference>
<gene>
    <name evidence="4" type="ORF">FRE64_00285</name>
</gene>
<reference evidence="4" key="1">
    <citation type="submission" date="2019-08" db="EMBL/GenBank/DDBJ databases">
        <title>Carotenoids and Carotenoid Binding Proteins in the Halophilic Cyanobacterium Euhalothece sp. ZM00.</title>
        <authorList>
            <person name="Cho S.M."/>
            <person name="Song J.Y."/>
            <person name="Park Y.-I."/>
        </authorList>
    </citation>
    <scope>NUCLEOTIDE SEQUENCE [LARGE SCALE GENOMIC DNA]</scope>
    <source>
        <strain evidence="4">Z-M001</strain>
    </source>
</reference>
<accession>A0A5B8NHU5</accession>
<dbReference type="GO" id="GO:0003677">
    <property type="term" value="F:DNA binding"/>
    <property type="evidence" value="ECO:0007669"/>
    <property type="project" value="UniProtKB-KW"/>
</dbReference>
<evidence type="ECO:0000256" key="1">
    <source>
        <dbReference type="ARBA" id="ARBA00023125"/>
    </source>
</evidence>
<proteinExistence type="predicted"/>
<name>A0A5B8NHU5_9CHRO</name>
<dbReference type="RefSeq" id="WP_146294129.1">
    <property type="nucleotide sequence ID" value="NZ_CP042326.1"/>
</dbReference>
<feature type="region of interest" description="Disordered" evidence="2">
    <location>
        <begin position="187"/>
        <end position="236"/>
    </location>
</feature>
<dbReference type="PANTHER" id="PTHR30405">
    <property type="entry name" value="TRANSPOSASE"/>
    <property type="match status" value="1"/>
</dbReference>
<evidence type="ECO:0000313" key="5">
    <source>
        <dbReference type="Proteomes" id="UP000318453"/>
    </source>
</evidence>
<dbReference type="KEGG" id="enn:FRE64_00285"/>
<evidence type="ECO:0000259" key="3">
    <source>
        <dbReference type="Pfam" id="PF07282"/>
    </source>
</evidence>
<keyword evidence="1" id="KW-0238">DNA-binding</keyword>
<protein>
    <submittedName>
        <fullName evidence="4">IS200/IS605 family element transposase accessory protein TnpB</fullName>
    </submittedName>
</protein>
<dbReference type="NCBIfam" id="NF040570">
    <property type="entry name" value="guided_TnpB"/>
    <property type="match status" value="1"/>
</dbReference>
<dbReference type="NCBIfam" id="TIGR01766">
    <property type="entry name" value="IS200/IS605 family accessory protein TnpB-like domain"/>
    <property type="match status" value="1"/>
</dbReference>
<feature type="compositionally biased region" description="Basic and acidic residues" evidence="2">
    <location>
        <begin position="193"/>
        <end position="205"/>
    </location>
</feature>
<keyword evidence="5" id="KW-1185">Reference proteome</keyword>
<dbReference type="AlphaFoldDB" id="A0A5B8NHU5"/>
<evidence type="ECO:0000313" key="4">
    <source>
        <dbReference type="EMBL" id="QDZ38518.1"/>
    </source>
</evidence>
<sequence length="413" mass="46801">MEQTLTLVVKLNVEPEQATQLEETAQAFADACTWINENVNHRLTNRNSIQAVCYNDVKEQFGLKANQIVRACARVASNRKTAKHKGRKVKGFKPTSFDCDGRTFSFREKDWTVSVSTLGKRLRLALRASNYHKGKLTGRKPTSAQICKHKDGQWYCHIQITIDYPEPQRTDKVIGVDFGRREIARTSTNQGWDGKEIQQKRDKFSRVRSSLQKKARKGKSASPGVSPGVYAGRTRSSRRRCREVLKRLSGREKRYQKWVNHNISKTIISEAKETNSAVAIEDLTGIRERTNQKPRNKTERRQSNSWAFYQLRTFLEYKGVKEGVKVIAIPPAYTSQTCHCCNYIGIRTNKSFKCSNSECGWGGDADLNGALMIKKWGCSINQPGGSEILSCRISRATENANRARSGLAQFINI</sequence>
<dbReference type="EMBL" id="CP042326">
    <property type="protein sequence ID" value="QDZ38518.1"/>
    <property type="molecule type" value="Genomic_DNA"/>
</dbReference>
<evidence type="ECO:0000256" key="2">
    <source>
        <dbReference type="SAM" id="MobiDB-lite"/>
    </source>
</evidence>
<dbReference type="OrthoDB" id="534575at2"/>
<dbReference type="PANTHER" id="PTHR30405:SF11">
    <property type="entry name" value="RNA-GUIDED DNA ENDONUCLEASE RV2885C-RELATED"/>
    <property type="match status" value="1"/>
</dbReference>
<organism evidence="4 5">
    <name type="scientific">Euhalothece natronophila Z-M001</name>
    <dbReference type="NCBI Taxonomy" id="522448"/>
    <lineage>
        <taxon>Bacteria</taxon>
        <taxon>Bacillati</taxon>
        <taxon>Cyanobacteriota</taxon>
        <taxon>Cyanophyceae</taxon>
        <taxon>Oscillatoriophycideae</taxon>
        <taxon>Chroococcales</taxon>
        <taxon>Halothecacae</taxon>
        <taxon>Halothece cluster</taxon>
        <taxon>Euhalothece</taxon>
    </lineage>
</organism>
<dbReference type="Proteomes" id="UP000318453">
    <property type="component" value="Chromosome"/>
</dbReference>
<dbReference type="InterPro" id="IPR010095">
    <property type="entry name" value="Cas12f1-like_TNB"/>
</dbReference>
<dbReference type="Pfam" id="PF07282">
    <property type="entry name" value="Cas12f1-like_TNB"/>
    <property type="match status" value="1"/>
</dbReference>